<evidence type="ECO:0000313" key="2">
    <source>
        <dbReference type="EMBL" id="CEF64904.1"/>
    </source>
</evidence>
<sequence length="307" mass="34008">MGENICVNNLMLKTIHPQKYYTDFLVKGLLPNGREACSFESSQIEIGKNNDDEYHGIATVSNSSSYVVASHDILVRRNVQFPPCFSLDISRSSEKKQREQEYTLAEIVLTKLTEKELLFSFDQFLNSDKVLQFIINTKIKYSGHPVQMLQSCLEAFLASLCTIEFPCLLLDQLARDDVTITNTDLKFEFDEPKRFVLKDYPVATTLGFFGREEESPLIVYDPPSEIKEFCSSTVSAVVGKNKKILYLSGGGSEYILSIITAIAFTTINCGGGKANSGKTVKKAVPPPPVPKTVERNENSSGAGSVGE</sequence>
<dbReference type="CTD" id="36377269"/>
<evidence type="ECO:0000313" key="3">
    <source>
        <dbReference type="Proteomes" id="UP000035682"/>
    </source>
</evidence>
<dbReference type="EMBL" id="LN609528">
    <property type="protein sequence ID" value="CEF64904.1"/>
    <property type="molecule type" value="Genomic_DNA"/>
</dbReference>
<accession>A0A090MX67</accession>
<feature type="region of interest" description="Disordered" evidence="1">
    <location>
        <begin position="274"/>
        <end position="307"/>
    </location>
</feature>
<gene>
    <name evidence="2 4 5" type="ORF">SRAE_1000315700</name>
</gene>
<protein>
    <submittedName>
        <fullName evidence="2 4">Uncharacterized protein</fullName>
    </submittedName>
</protein>
<evidence type="ECO:0000313" key="4">
    <source>
        <dbReference type="WBParaSite" id="SRAE_1000315700.1"/>
    </source>
</evidence>
<dbReference type="WormBase" id="SRAE_1000315700">
    <property type="protein sequence ID" value="SRP01893"/>
    <property type="gene ID" value="WBGene00259774"/>
</dbReference>
<reference evidence="4" key="2">
    <citation type="submission" date="2020-12" db="UniProtKB">
        <authorList>
            <consortium name="WormBaseParasite"/>
        </authorList>
    </citation>
    <scope>IDENTIFICATION</scope>
</reference>
<dbReference type="InterPro" id="IPR027408">
    <property type="entry name" value="PNPase/RNase_PH_dom_sf"/>
</dbReference>
<dbReference type="AlphaFoldDB" id="A0A090MX67"/>
<organism evidence="2">
    <name type="scientific">Strongyloides ratti</name>
    <name type="common">Parasitic roundworm</name>
    <dbReference type="NCBI Taxonomy" id="34506"/>
    <lineage>
        <taxon>Eukaryota</taxon>
        <taxon>Metazoa</taxon>
        <taxon>Ecdysozoa</taxon>
        <taxon>Nematoda</taxon>
        <taxon>Chromadorea</taxon>
        <taxon>Rhabditida</taxon>
        <taxon>Tylenchina</taxon>
        <taxon>Panagrolaimomorpha</taxon>
        <taxon>Strongyloidoidea</taxon>
        <taxon>Strongyloididae</taxon>
        <taxon>Strongyloides</taxon>
    </lineage>
</organism>
<feature type="compositionally biased region" description="Polar residues" evidence="1">
    <location>
        <begin position="298"/>
        <end position="307"/>
    </location>
</feature>
<dbReference type="RefSeq" id="XP_024504105.1">
    <property type="nucleotide sequence ID" value="XM_024650315.1"/>
</dbReference>
<evidence type="ECO:0000256" key="1">
    <source>
        <dbReference type="SAM" id="MobiDB-lite"/>
    </source>
</evidence>
<name>A0A090MX67_STRRB</name>
<dbReference type="Gene3D" id="3.30.230.70">
    <property type="entry name" value="GHMP Kinase, N-terminal domain"/>
    <property type="match status" value="1"/>
</dbReference>
<evidence type="ECO:0000313" key="5">
    <source>
        <dbReference type="WormBase" id="SRAE_1000315700"/>
    </source>
</evidence>
<dbReference type="Proteomes" id="UP000035682">
    <property type="component" value="Unplaced"/>
</dbReference>
<dbReference type="STRING" id="34506.A0A090MX67"/>
<dbReference type="OrthoDB" id="45882at2759"/>
<dbReference type="GeneID" id="36377269"/>
<proteinExistence type="predicted"/>
<dbReference type="WBParaSite" id="SRAE_1000315700.1">
    <property type="protein sequence ID" value="SRAE_1000315700.1"/>
    <property type="gene ID" value="WBGene00259774"/>
</dbReference>
<keyword evidence="3" id="KW-1185">Reference proteome</keyword>
<reference evidence="2 3" key="1">
    <citation type="submission" date="2014-09" db="EMBL/GenBank/DDBJ databases">
        <authorList>
            <person name="Martin A.A."/>
        </authorList>
    </citation>
    <scope>NUCLEOTIDE SEQUENCE</scope>
    <source>
        <strain evidence="3">ED321</strain>
        <strain evidence="2">ED321 Heterogonic</strain>
    </source>
</reference>